<dbReference type="AlphaFoldDB" id="A0A5B8NHS1"/>
<evidence type="ECO:0000259" key="2">
    <source>
        <dbReference type="Pfam" id="PF24732"/>
    </source>
</evidence>
<evidence type="ECO:0000259" key="1">
    <source>
        <dbReference type="Pfam" id="PF24730"/>
    </source>
</evidence>
<dbReference type="InterPro" id="IPR035093">
    <property type="entry name" value="RelE/ParE_toxin_dom_sf"/>
</dbReference>
<dbReference type="OrthoDB" id="467181at2"/>
<evidence type="ECO:0000313" key="4">
    <source>
        <dbReference type="Proteomes" id="UP000318453"/>
    </source>
</evidence>
<feature type="domain" description="ParE-like toxin" evidence="2">
    <location>
        <begin position="55"/>
        <end position="121"/>
    </location>
</feature>
<dbReference type="KEGG" id="enn:FRE64_01505"/>
<feature type="domain" description="DUF7682" evidence="1">
    <location>
        <begin position="4"/>
        <end position="26"/>
    </location>
</feature>
<dbReference type="Proteomes" id="UP000318453">
    <property type="component" value="Chromosome"/>
</dbReference>
<accession>A0A5B8NHS1</accession>
<organism evidence="3 4">
    <name type="scientific">Euhalothece natronophila Z-M001</name>
    <dbReference type="NCBI Taxonomy" id="522448"/>
    <lineage>
        <taxon>Bacteria</taxon>
        <taxon>Bacillati</taxon>
        <taxon>Cyanobacteriota</taxon>
        <taxon>Cyanophyceae</taxon>
        <taxon>Oscillatoriophycideae</taxon>
        <taxon>Chroococcales</taxon>
        <taxon>Halothecacae</taxon>
        <taxon>Halothece cluster</taxon>
        <taxon>Euhalothece</taxon>
    </lineage>
</organism>
<dbReference type="Pfam" id="PF24732">
    <property type="entry name" value="ParE_like"/>
    <property type="match status" value="1"/>
</dbReference>
<gene>
    <name evidence="3" type="ORF">FRE64_01505</name>
</gene>
<dbReference type="RefSeq" id="WP_146294343.1">
    <property type="nucleotide sequence ID" value="NZ_CP042326.1"/>
</dbReference>
<sequence length="129" mass="15385">MARRKKKFPCGHQGYGQICHRCEQKENDRIRRQNQRQAWEESFKNDPINLKNLPKNVVIKTRRIISQLRQDNNYQRFKGKRLRHDRKIISIPVNRDYRLICRDEGSDVVPEAVVSHQDYNVCKPGSAKK</sequence>
<keyword evidence="4" id="KW-1185">Reference proteome</keyword>
<dbReference type="Pfam" id="PF24730">
    <property type="entry name" value="DUF7682"/>
    <property type="match status" value="1"/>
</dbReference>
<name>A0A5B8NHS1_9CHRO</name>
<protein>
    <submittedName>
        <fullName evidence="3">Uncharacterized protein</fullName>
    </submittedName>
</protein>
<evidence type="ECO:0000313" key="3">
    <source>
        <dbReference type="EMBL" id="QDZ38732.1"/>
    </source>
</evidence>
<reference evidence="3" key="1">
    <citation type="submission" date="2019-08" db="EMBL/GenBank/DDBJ databases">
        <title>Carotenoids and Carotenoid Binding Proteins in the Halophilic Cyanobacterium Euhalothece sp. ZM00.</title>
        <authorList>
            <person name="Cho S.M."/>
            <person name="Song J.Y."/>
            <person name="Park Y.-I."/>
        </authorList>
    </citation>
    <scope>NUCLEOTIDE SEQUENCE [LARGE SCALE GENOMIC DNA]</scope>
    <source>
        <strain evidence="3">Z-M001</strain>
    </source>
</reference>
<dbReference type="SUPFAM" id="SSF143011">
    <property type="entry name" value="RelE-like"/>
    <property type="match status" value="1"/>
</dbReference>
<dbReference type="InterPro" id="IPR056925">
    <property type="entry name" value="ParE-like"/>
</dbReference>
<proteinExistence type="predicted"/>
<dbReference type="InterPro" id="IPR056099">
    <property type="entry name" value="DUF7682"/>
</dbReference>
<dbReference type="EMBL" id="CP042326">
    <property type="protein sequence ID" value="QDZ38732.1"/>
    <property type="molecule type" value="Genomic_DNA"/>
</dbReference>